<evidence type="ECO:0000313" key="1">
    <source>
        <dbReference type="EMBL" id="CAB4126093.1"/>
    </source>
</evidence>
<reference evidence="2" key="1">
    <citation type="submission" date="2020-05" db="EMBL/GenBank/DDBJ databases">
        <authorList>
            <person name="Chiriac C."/>
            <person name="Salcher M."/>
            <person name="Ghai R."/>
            <person name="Kavagutti S V."/>
        </authorList>
    </citation>
    <scope>NUCLEOTIDE SEQUENCE</scope>
</reference>
<protein>
    <submittedName>
        <fullName evidence="2">Uncharacterized protein</fullName>
    </submittedName>
</protein>
<accession>A0A6J7WF95</accession>
<sequence length="59" mass="6504">MTDHIHSCSYYCTRFACAVRQRDDMRELLISLAALLSSFGCEPIQPLPLMGADSEGGEP</sequence>
<name>A0A6J7WF95_9CAUD</name>
<gene>
    <name evidence="2" type="ORF">UFOVP170_40</name>
    <name evidence="1" type="ORF">UFOVP73_18</name>
</gene>
<organism evidence="2">
    <name type="scientific">uncultured Caudovirales phage</name>
    <dbReference type="NCBI Taxonomy" id="2100421"/>
    <lineage>
        <taxon>Viruses</taxon>
        <taxon>Duplodnaviria</taxon>
        <taxon>Heunggongvirae</taxon>
        <taxon>Uroviricota</taxon>
        <taxon>Caudoviricetes</taxon>
        <taxon>Peduoviridae</taxon>
        <taxon>Maltschvirus</taxon>
        <taxon>Maltschvirus maltsch</taxon>
    </lineage>
</organism>
<proteinExistence type="predicted"/>
<evidence type="ECO:0000313" key="2">
    <source>
        <dbReference type="EMBL" id="CAB5195017.1"/>
    </source>
</evidence>
<dbReference type="EMBL" id="LR798218">
    <property type="protein sequence ID" value="CAB5195017.1"/>
    <property type="molecule type" value="Genomic_DNA"/>
</dbReference>
<dbReference type="EMBL" id="LR796192">
    <property type="protein sequence ID" value="CAB4126093.1"/>
    <property type="molecule type" value="Genomic_DNA"/>
</dbReference>